<dbReference type="Proteomes" id="UP000663400">
    <property type="component" value="Chromosome"/>
</dbReference>
<name>A0ABX7RD24_9GAMM</name>
<proteinExistence type="predicted"/>
<evidence type="ECO:0008006" key="3">
    <source>
        <dbReference type="Google" id="ProtNLM"/>
    </source>
</evidence>
<dbReference type="RefSeq" id="WP_200604465.1">
    <property type="nucleotide sequence ID" value="NZ_CP071517.1"/>
</dbReference>
<sequence length="426" mass="45979">MATPEPAIPRRPSRRRNLVLIALVVALALFVLALRWVGQPSRVAGLILSQAGNALGLEITAAGASEYRLRGTPMLLLRDVVARQPGAPTPLLRAERIQLELPWATIRAAGDDLTVRRIELDAPQLDLAALQRWQATRPPSKTRIPTLTEGMRLQRGRVIGDGWSVDALDIDLPALYPDRALSAHLRGRFISGTLAAPFDLDAALTRFAVNAGLGLSGDVGVESPPWSLPMRLTLSGRVRDGDDGMGVDVIRLGAVARYRNGETELPFVFGLAGPLRLHSGEVTMTPLGFALRGRDAMPSFHARGGFAFGDALALRLDGMIADWPKAWPALPEPLESSVSALPFKYEYRGRADLSDTSALQLQRDETHFDGHFRLPEVLTWIDTIDQGTPLPPLAGHLSTPKLDIAGGTLEGVEVDFAPSPGEAMTP</sequence>
<protein>
    <recommendedName>
        <fullName evidence="3">AsmA family protein</fullName>
    </recommendedName>
</protein>
<organism evidence="1 2">
    <name type="scientific">Lysobacter arenosi</name>
    <dbReference type="NCBI Taxonomy" id="2795387"/>
    <lineage>
        <taxon>Bacteria</taxon>
        <taxon>Pseudomonadati</taxon>
        <taxon>Pseudomonadota</taxon>
        <taxon>Gammaproteobacteria</taxon>
        <taxon>Lysobacterales</taxon>
        <taxon>Lysobacteraceae</taxon>
        <taxon>Lysobacter</taxon>
    </lineage>
</organism>
<keyword evidence="2" id="KW-1185">Reference proteome</keyword>
<reference evidence="1 2" key="1">
    <citation type="submission" date="2021-02" db="EMBL/GenBank/DDBJ databases">
        <title>Lysobacter arenosi sp. nov., isolated from soil of gangwondo yeongwol, south Korea.</title>
        <authorList>
            <person name="Kim K.R."/>
            <person name="Kim K.H."/>
            <person name="Jeon C.O."/>
        </authorList>
    </citation>
    <scope>NUCLEOTIDE SEQUENCE [LARGE SCALE GENOMIC DNA]</scope>
    <source>
        <strain evidence="1 2">R7</strain>
    </source>
</reference>
<evidence type="ECO:0000313" key="1">
    <source>
        <dbReference type="EMBL" id="QSX75216.1"/>
    </source>
</evidence>
<dbReference type="EMBL" id="CP071517">
    <property type="protein sequence ID" value="QSX75216.1"/>
    <property type="molecule type" value="Genomic_DNA"/>
</dbReference>
<accession>A0ABX7RD24</accession>
<gene>
    <name evidence="1" type="ORF">HIV01_001195</name>
</gene>
<evidence type="ECO:0000313" key="2">
    <source>
        <dbReference type="Proteomes" id="UP000663400"/>
    </source>
</evidence>